<evidence type="ECO:0000313" key="3">
    <source>
        <dbReference type="EMBL" id="KAG0270671.1"/>
    </source>
</evidence>
<feature type="compositionally biased region" description="Polar residues" evidence="1">
    <location>
        <begin position="385"/>
        <end position="396"/>
    </location>
</feature>
<feature type="compositionally biased region" description="Polar residues" evidence="1">
    <location>
        <begin position="156"/>
        <end position="170"/>
    </location>
</feature>
<feature type="region of interest" description="Disordered" evidence="1">
    <location>
        <begin position="350"/>
        <end position="491"/>
    </location>
</feature>
<organism evidence="3 4">
    <name type="scientific">Actinomortierella ambigua</name>
    <dbReference type="NCBI Taxonomy" id="1343610"/>
    <lineage>
        <taxon>Eukaryota</taxon>
        <taxon>Fungi</taxon>
        <taxon>Fungi incertae sedis</taxon>
        <taxon>Mucoromycota</taxon>
        <taxon>Mortierellomycotina</taxon>
        <taxon>Mortierellomycetes</taxon>
        <taxon>Mortierellales</taxon>
        <taxon>Mortierellaceae</taxon>
        <taxon>Actinomortierella</taxon>
    </lineage>
</organism>
<evidence type="ECO:0000313" key="4">
    <source>
        <dbReference type="Proteomes" id="UP000807716"/>
    </source>
</evidence>
<feature type="region of interest" description="Disordered" evidence="1">
    <location>
        <begin position="1"/>
        <end position="78"/>
    </location>
</feature>
<evidence type="ECO:0000256" key="1">
    <source>
        <dbReference type="SAM" id="MobiDB-lite"/>
    </source>
</evidence>
<sequence length="726" mass="82496">MSDNQEYEYTRVQSDAGADEIEEGQTLVYYQSHDQEPSLVSAPLLPGAYSDKDENDDGSEMKQPHNLSEESDVRSPSNPVQSLVMNMWMKHQRRCVIFGLLTVAIIGTIAQLLFFTPYRGYYRHQNPELPFFAPMTEQEMEALKEQIREHSHSQDLPETQHTSPDVLPPSTSESNTLYMCQYHPDSTSMRVDIPRNKLPAPLVLESSLFKLETFDENLAMQVQVVSSPEVEQPTLRITGGYLQYAPSSMSSSSSSPTEAIEGLVFKMEKKKHRRHRSDATKFKVKLMLADNPNHKKQIAHCQHMMAEFGLPSDLAEDQDEDVSMTMEDVDEAVPDIETESDDVVDDEDTYHGHEHIHQDDYPETTEDGSLTEDWEQHVDQHDTLSEQTHTKYTPRNSGLGFVFTEAQHHGGQHHNRHLHHNRHKHKHNKHRHKHGKHGDRKRKHGGHKHGKHGDHKGKHGGHKHGKHGGHKHGKHGDHRRGKHGDHKPKHGHNEHCSCFFVSLRHLTPSQLSLDNIKEEHGARSMHKPCVSLQAQLVLPAKKGQDEAPDLTHHKRHHTRPHQHDHGICSLEFEGPQLAVQMASTHPPATTTTTTTNHPDHYTPLTFKSLHVRNKNGAIQLDNIRATQVHVQTNQGLLLVHRTMAHRKKRQPAQDELRAVAFPMGPVNLRLTEIGRKRTILDAVSGQGKVQTVMPNGCKARFSVRSFGFPYEGDDLLSDMIQDARRI</sequence>
<feature type="compositionally biased region" description="Basic and acidic residues" evidence="1">
    <location>
        <begin position="59"/>
        <end position="73"/>
    </location>
</feature>
<proteinExistence type="predicted"/>
<keyword evidence="4" id="KW-1185">Reference proteome</keyword>
<keyword evidence="2" id="KW-0472">Membrane</keyword>
<protein>
    <submittedName>
        <fullName evidence="3">Uncharacterized protein</fullName>
    </submittedName>
</protein>
<dbReference type="OrthoDB" id="10550052at2759"/>
<reference evidence="3" key="1">
    <citation type="journal article" date="2020" name="Fungal Divers.">
        <title>Resolving the Mortierellaceae phylogeny through synthesis of multi-gene phylogenetics and phylogenomics.</title>
        <authorList>
            <person name="Vandepol N."/>
            <person name="Liber J."/>
            <person name="Desiro A."/>
            <person name="Na H."/>
            <person name="Kennedy M."/>
            <person name="Barry K."/>
            <person name="Grigoriev I.V."/>
            <person name="Miller A.N."/>
            <person name="O'Donnell K."/>
            <person name="Stajich J.E."/>
            <person name="Bonito G."/>
        </authorList>
    </citation>
    <scope>NUCLEOTIDE SEQUENCE</scope>
    <source>
        <strain evidence="3">BC1065</strain>
    </source>
</reference>
<dbReference type="Proteomes" id="UP000807716">
    <property type="component" value="Unassembled WGS sequence"/>
</dbReference>
<feature type="compositionally biased region" description="Basic residues" evidence="1">
    <location>
        <begin position="410"/>
        <end position="491"/>
    </location>
</feature>
<feature type="compositionally biased region" description="Basic and acidic residues" evidence="1">
    <location>
        <begin position="350"/>
        <end position="360"/>
    </location>
</feature>
<feature type="compositionally biased region" description="Acidic residues" evidence="1">
    <location>
        <begin position="361"/>
        <end position="373"/>
    </location>
</feature>
<gene>
    <name evidence="3" type="ORF">DFQ27_000021</name>
</gene>
<dbReference type="AlphaFoldDB" id="A0A9P6QJP9"/>
<name>A0A9P6QJP9_9FUNG</name>
<feature type="region of interest" description="Disordered" evidence="1">
    <location>
        <begin position="543"/>
        <end position="563"/>
    </location>
</feature>
<comment type="caution">
    <text evidence="3">The sequence shown here is derived from an EMBL/GenBank/DDBJ whole genome shotgun (WGS) entry which is preliminary data.</text>
</comment>
<feature type="compositionally biased region" description="Basic and acidic residues" evidence="1">
    <location>
        <begin position="374"/>
        <end position="384"/>
    </location>
</feature>
<feature type="region of interest" description="Disordered" evidence="1">
    <location>
        <begin position="145"/>
        <end position="170"/>
    </location>
</feature>
<feature type="transmembrane region" description="Helical" evidence="2">
    <location>
        <begin position="95"/>
        <end position="115"/>
    </location>
</feature>
<feature type="compositionally biased region" description="Basic and acidic residues" evidence="1">
    <location>
        <begin position="145"/>
        <end position="155"/>
    </location>
</feature>
<keyword evidence="2" id="KW-0812">Transmembrane</keyword>
<evidence type="ECO:0000256" key="2">
    <source>
        <dbReference type="SAM" id="Phobius"/>
    </source>
</evidence>
<accession>A0A9P6QJP9</accession>
<keyword evidence="2" id="KW-1133">Transmembrane helix</keyword>
<dbReference type="EMBL" id="JAAAJB010000001">
    <property type="protein sequence ID" value="KAG0270671.1"/>
    <property type="molecule type" value="Genomic_DNA"/>
</dbReference>